<name>A0A8H6JEJ0_9PEZI</name>
<sequence length="228" mass="25851">MSFTREPSLTKTARVSLLKSLNPRTESPDPLSLPGVTDLSPPSQPLVKDEPQTELSDHDSKTKVRKPRRDIFALSSSSEDEDPTWTPKHSPSRPSRPSRPFPRAPFKPLRSLNPTLSSIQRVRKSTTKGRAKTMSRLVRASPVAQALFPATTLARAPIMRPESDISRCVSDEFKRLDNSTKSRAMQSHIEAMENIEKWLDVTQGDLIKDMNEKRAREEFEGEKMLWFD</sequence>
<dbReference type="AlphaFoldDB" id="A0A8H6JEJ0"/>
<evidence type="ECO:0000256" key="1">
    <source>
        <dbReference type="SAM" id="MobiDB-lite"/>
    </source>
</evidence>
<evidence type="ECO:0000313" key="2">
    <source>
        <dbReference type="EMBL" id="KAF6811477.1"/>
    </source>
</evidence>
<organism evidence="2 3">
    <name type="scientific">Colletotrichum plurivorum</name>
    <dbReference type="NCBI Taxonomy" id="2175906"/>
    <lineage>
        <taxon>Eukaryota</taxon>
        <taxon>Fungi</taxon>
        <taxon>Dikarya</taxon>
        <taxon>Ascomycota</taxon>
        <taxon>Pezizomycotina</taxon>
        <taxon>Sordariomycetes</taxon>
        <taxon>Hypocreomycetidae</taxon>
        <taxon>Glomerellales</taxon>
        <taxon>Glomerellaceae</taxon>
        <taxon>Colletotrichum</taxon>
        <taxon>Colletotrichum orchidearum species complex</taxon>
    </lineage>
</organism>
<evidence type="ECO:0000313" key="3">
    <source>
        <dbReference type="Proteomes" id="UP000654918"/>
    </source>
</evidence>
<feature type="compositionally biased region" description="Polar residues" evidence="1">
    <location>
        <begin position="1"/>
        <end position="13"/>
    </location>
</feature>
<feature type="compositionally biased region" description="Basic and acidic residues" evidence="1">
    <location>
        <begin position="47"/>
        <end position="62"/>
    </location>
</feature>
<reference evidence="2" key="1">
    <citation type="journal article" date="2020" name="Phytopathology">
        <title>Genome Sequence Resources of Colletotrichum truncatum, C. plurivorum, C. musicola, and C. sojae: Four Species Pathogenic to Soybean (Glycine max).</title>
        <authorList>
            <person name="Rogerio F."/>
            <person name="Boufleur T.R."/>
            <person name="Ciampi-Guillardi M."/>
            <person name="Sukno S.A."/>
            <person name="Thon M.R."/>
            <person name="Massola Junior N.S."/>
            <person name="Baroncelli R."/>
        </authorList>
    </citation>
    <scope>NUCLEOTIDE SEQUENCE</scope>
    <source>
        <strain evidence="2">LFN00145</strain>
    </source>
</reference>
<comment type="caution">
    <text evidence="2">The sequence shown here is derived from an EMBL/GenBank/DDBJ whole genome shotgun (WGS) entry which is preliminary data.</text>
</comment>
<keyword evidence="3" id="KW-1185">Reference proteome</keyword>
<dbReference type="Proteomes" id="UP000654918">
    <property type="component" value="Unassembled WGS sequence"/>
</dbReference>
<gene>
    <name evidence="2" type="ORF">CPLU01_15110</name>
</gene>
<dbReference type="EMBL" id="WIGO01000463">
    <property type="protein sequence ID" value="KAF6811477.1"/>
    <property type="molecule type" value="Genomic_DNA"/>
</dbReference>
<accession>A0A8H6JEJ0</accession>
<protein>
    <submittedName>
        <fullName evidence="2">Uncharacterized protein</fullName>
    </submittedName>
</protein>
<feature type="region of interest" description="Disordered" evidence="1">
    <location>
        <begin position="1"/>
        <end position="113"/>
    </location>
</feature>
<proteinExistence type="predicted"/>